<organism evidence="2 3">
    <name type="scientific">Methylobacterium haplocladii</name>
    <dbReference type="NCBI Taxonomy" id="1176176"/>
    <lineage>
        <taxon>Bacteria</taxon>
        <taxon>Pseudomonadati</taxon>
        <taxon>Pseudomonadota</taxon>
        <taxon>Alphaproteobacteria</taxon>
        <taxon>Hyphomicrobiales</taxon>
        <taxon>Methylobacteriaceae</taxon>
        <taxon>Methylobacterium</taxon>
    </lineage>
</organism>
<dbReference type="AlphaFoldDB" id="A0A512IRC4"/>
<dbReference type="Proteomes" id="UP000321258">
    <property type="component" value="Unassembled WGS sequence"/>
</dbReference>
<feature type="chain" id="PRO_5022149426" evidence="1">
    <location>
        <begin position="36"/>
        <end position="152"/>
    </location>
</feature>
<gene>
    <name evidence="2" type="ORF">MHA02_26450</name>
</gene>
<dbReference type="RefSeq" id="WP_147079367.1">
    <property type="nucleotide sequence ID" value="NZ_BJZT01000028.1"/>
</dbReference>
<keyword evidence="1" id="KW-0732">Signal</keyword>
<evidence type="ECO:0000256" key="1">
    <source>
        <dbReference type="SAM" id="SignalP"/>
    </source>
</evidence>
<feature type="signal peptide" evidence="1">
    <location>
        <begin position="1"/>
        <end position="35"/>
    </location>
</feature>
<dbReference type="EMBL" id="BJZT01000028">
    <property type="protein sequence ID" value="GEP00258.1"/>
    <property type="molecule type" value="Genomic_DNA"/>
</dbReference>
<protein>
    <submittedName>
        <fullName evidence="2">Uncharacterized protein</fullName>
    </submittedName>
</protein>
<comment type="caution">
    <text evidence="2">The sequence shown here is derived from an EMBL/GenBank/DDBJ whole genome shotgun (WGS) entry which is preliminary data.</text>
</comment>
<sequence>MAPGLQSIGRHGRVWSIRVLLFAFTLLSATAPAPAQQLNLGLDDLSESQRKQLWERVDRYAGYAAILHLCGIETKFDTRFVDTVRSCVDPKTVTKVTAFYRVIYNRTLKTANQKPCDDPYFAKNNLVEKLRLTLEDQISAAGKLCNTYKVIR</sequence>
<proteinExistence type="predicted"/>
<evidence type="ECO:0000313" key="3">
    <source>
        <dbReference type="Proteomes" id="UP000321258"/>
    </source>
</evidence>
<name>A0A512IRC4_9HYPH</name>
<dbReference type="OrthoDB" id="7933266at2"/>
<accession>A0A512IRC4</accession>
<evidence type="ECO:0000313" key="2">
    <source>
        <dbReference type="EMBL" id="GEP00258.1"/>
    </source>
</evidence>
<keyword evidence="3" id="KW-1185">Reference proteome</keyword>
<reference evidence="2 3" key="1">
    <citation type="submission" date="2019-07" db="EMBL/GenBank/DDBJ databases">
        <title>Whole genome shotgun sequence of Methylobacterium haplocladii NBRC 107714.</title>
        <authorList>
            <person name="Hosoyama A."/>
            <person name="Uohara A."/>
            <person name="Ohji S."/>
            <person name="Ichikawa N."/>
        </authorList>
    </citation>
    <scope>NUCLEOTIDE SEQUENCE [LARGE SCALE GENOMIC DNA]</scope>
    <source>
        <strain evidence="2 3">NBRC 107714</strain>
    </source>
</reference>